<dbReference type="Pfam" id="PF00023">
    <property type="entry name" value="Ank"/>
    <property type="match status" value="1"/>
</dbReference>
<organism evidence="2 3">
    <name type="scientific">Spongiibacter pelagi</name>
    <dbReference type="NCBI Taxonomy" id="2760804"/>
    <lineage>
        <taxon>Bacteria</taxon>
        <taxon>Pseudomonadati</taxon>
        <taxon>Pseudomonadota</taxon>
        <taxon>Gammaproteobacteria</taxon>
        <taxon>Cellvibrionales</taxon>
        <taxon>Spongiibacteraceae</taxon>
        <taxon>Spongiibacter</taxon>
    </lineage>
</organism>
<dbReference type="InterPro" id="IPR036770">
    <property type="entry name" value="Ankyrin_rpt-contain_sf"/>
</dbReference>
<dbReference type="InterPro" id="IPR002110">
    <property type="entry name" value="Ankyrin_rpt"/>
</dbReference>
<accession>A0A927C5V5</accession>
<comment type="caution">
    <text evidence="2">The sequence shown here is derived from an EMBL/GenBank/DDBJ whole genome shotgun (WGS) entry which is preliminary data.</text>
</comment>
<protein>
    <recommendedName>
        <fullName evidence="4">Ankyrin repeat domain-containing protein</fullName>
    </recommendedName>
</protein>
<evidence type="ECO:0000313" key="2">
    <source>
        <dbReference type="EMBL" id="MBD2860316.1"/>
    </source>
</evidence>
<proteinExistence type="predicted"/>
<gene>
    <name evidence="2" type="ORF">IB286_15070</name>
</gene>
<keyword evidence="3" id="KW-1185">Reference proteome</keyword>
<evidence type="ECO:0008006" key="4">
    <source>
        <dbReference type="Google" id="ProtNLM"/>
    </source>
</evidence>
<dbReference type="Gene3D" id="1.25.40.20">
    <property type="entry name" value="Ankyrin repeat-containing domain"/>
    <property type="match status" value="1"/>
</dbReference>
<name>A0A927C5V5_9GAMM</name>
<dbReference type="AlphaFoldDB" id="A0A927C5V5"/>
<feature type="repeat" description="ANK" evidence="1">
    <location>
        <begin position="38"/>
        <end position="73"/>
    </location>
</feature>
<evidence type="ECO:0000313" key="3">
    <source>
        <dbReference type="Proteomes" id="UP000610558"/>
    </source>
</evidence>
<dbReference type="RefSeq" id="WP_190766968.1">
    <property type="nucleotide sequence ID" value="NZ_JACXLD010000026.1"/>
</dbReference>
<dbReference type="PROSITE" id="PS50297">
    <property type="entry name" value="ANK_REP_REGION"/>
    <property type="match status" value="1"/>
</dbReference>
<evidence type="ECO:0000256" key="1">
    <source>
        <dbReference type="PROSITE-ProRule" id="PRU00023"/>
    </source>
</evidence>
<dbReference type="Proteomes" id="UP000610558">
    <property type="component" value="Unassembled WGS sequence"/>
</dbReference>
<dbReference type="PROSITE" id="PS50088">
    <property type="entry name" value="ANK_REPEAT"/>
    <property type="match status" value="1"/>
</dbReference>
<sequence>MSVAEETFNYAKKICDIDCRQQFAEKRPGVDINAADEDGYTALMLAVLRPELNKNNLVGLLLDLGADCDVENNTGETALFMAIEDGLTFTVYQMLWLADKNFISSNGDSSLAVAKYFSSNMREIIPLMEAWGFVDTENPTTYEQSRDLLYYSEGCTTCGGSVCGK</sequence>
<dbReference type="SUPFAM" id="SSF48403">
    <property type="entry name" value="Ankyrin repeat"/>
    <property type="match status" value="1"/>
</dbReference>
<reference evidence="2" key="1">
    <citation type="submission" date="2020-09" db="EMBL/GenBank/DDBJ databases">
        <authorList>
            <person name="Yoon J.-W."/>
        </authorList>
    </citation>
    <scope>NUCLEOTIDE SEQUENCE</scope>
    <source>
        <strain evidence="2">KMU-158</strain>
    </source>
</reference>
<dbReference type="EMBL" id="JACXLD010000026">
    <property type="protein sequence ID" value="MBD2860316.1"/>
    <property type="molecule type" value="Genomic_DNA"/>
</dbReference>
<keyword evidence="1" id="KW-0040">ANK repeat</keyword>